<reference evidence="2 3" key="1">
    <citation type="submission" date="2024-07" db="EMBL/GenBank/DDBJ databases">
        <title>Section-level genome sequencing and comparative genomics of Aspergillus sections Usti and Cavernicolus.</title>
        <authorList>
            <consortium name="Lawrence Berkeley National Laboratory"/>
            <person name="Nybo J.L."/>
            <person name="Vesth T.C."/>
            <person name="Theobald S."/>
            <person name="Frisvad J.C."/>
            <person name="Larsen T.O."/>
            <person name="Kjaerboelling I."/>
            <person name="Rothschild-Mancinelli K."/>
            <person name="Lyhne E.K."/>
            <person name="Kogle M.E."/>
            <person name="Barry K."/>
            <person name="Clum A."/>
            <person name="Na H."/>
            <person name="Ledsgaard L."/>
            <person name="Lin J."/>
            <person name="Lipzen A."/>
            <person name="Kuo A."/>
            <person name="Riley R."/>
            <person name="Mondo S."/>
            <person name="Labutti K."/>
            <person name="Haridas S."/>
            <person name="Pangalinan J."/>
            <person name="Salamov A.A."/>
            <person name="Simmons B.A."/>
            <person name="Magnuson J.K."/>
            <person name="Chen J."/>
            <person name="Drula E."/>
            <person name="Henrissat B."/>
            <person name="Wiebenga A."/>
            <person name="Lubbers R.J."/>
            <person name="Gomes A.C."/>
            <person name="Makela M.R."/>
            <person name="Stajich J."/>
            <person name="Grigoriev I.V."/>
            <person name="Mortensen U.H."/>
            <person name="De Vries R.P."/>
            <person name="Baker S.E."/>
            <person name="Andersen M.R."/>
        </authorList>
    </citation>
    <scope>NUCLEOTIDE SEQUENCE [LARGE SCALE GENOMIC DNA]</scope>
    <source>
        <strain evidence="2 3">CBS 209.92</strain>
    </source>
</reference>
<organism evidence="2 3">
    <name type="scientific">Aspergillus keveii</name>
    <dbReference type="NCBI Taxonomy" id="714993"/>
    <lineage>
        <taxon>Eukaryota</taxon>
        <taxon>Fungi</taxon>
        <taxon>Dikarya</taxon>
        <taxon>Ascomycota</taxon>
        <taxon>Pezizomycotina</taxon>
        <taxon>Eurotiomycetes</taxon>
        <taxon>Eurotiomycetidae</taxon>
        <taxon>Eurotiales</taxon>
        <taxon>Aspergillaceae</taxon>
        <taxon>Aspergillus</taxon>
        <taxon>Aspergillus subgen. Nidulantes</taxon>
    </lineage>
</organism>
<evidence type="ECO:0000256" key="1">
    <source>
        <dbReference type="SAM" id="MobiDB-lite"/>
    </source>
</evidence>
<feature type="compositionally biased region" description="Polar residues" evidence="1">
    <location>
        <begin position="17"/>
        <end position="27"/>
    </location>
</feature>
<gene>
    <name evidence="2" type="ORF">BJX66DRAFT_306416</name>
</gene>
<sequence length="55" mass="6055">MAAANHKHQIEIIRPASGNNSRAQTESCELLRHRQATATGLPEAARPHTTRPQKT</sequence>
<accession>A0ABR4G2T2</accession>
<feature type="region of interest" description="Disordered" evidence="1">
    <location>
        <begin position="1"/>
        <end position="55"/>
    </location>
</feature>
<proteinExistence type="predicted"/>
<dbReference type="Proteomes" id="UP001610563">
    <property type="component" value="Unassembled WGS sequence"/>
</dbReference>
<keyword evidence="3" id="KW-1185">Reference proteome</keyword>
<evidence type="ECO:0000313" key="3">
    <source>
        <dbReference type="Proteomes" id="UP001610563"/>
    </source>
</evidence>
<evidence type="ECO:0000313" key="2">
    <source>
        <dbReference type="EMBL" id="KAL2793273.1"/>
    </source>
</evidence>
<protein>
    <submittedName>
        <fullName evidence="2">Uncharacterized protein</fullName>
    </submittedName>
</protein>
<name>A0ABR4G2T2_9EURO</name>
<comment type="caution">
    <text evidence="2">The sequence shown here is derived from an EMBL/GenBank/DDBJ whole genome shotgun (WGS) entry which is preliminary data.</text>
</comment>
<dbReference type="EMBL" id="JBFTWV010000060">
    <property type="protein sequence ID" value="KAL2793273.1"/>
    <property type="molecule type" value="Genomic_DNA"/>
</dbReference>